<dbReference type="InParanoid" id="A0A2H3D1U3"/>
<sequence length="134" mass="14910">IVQTVYSKSAGKGSNHAWIPSTENIGTVSYLVVQLYEHLSRRTFQRVHRQFALMGLSRMAHLPSNSFVTAVPAESVKMAGDQVNITSQTMDIFEDLVAEKKEILKGVVNLNTVRRKGQENLSLLAIEETDGVEH</sequence>
<evidence type="ECO:0000313" key="2">
    <source>
        <dbReference type="Proteomes" id="UP000217790"/>
    </source>
</evidence>
<evidence type="ECO:0000313" key="1">
    <source>
        <dbReference type="EMBL" id="PBK82283.1"/>
    </source>
</evidence>
<reference evidence="2" key="1">
    <citation type="journal article" date="2017" name="Nat. Ecol. Evol.">
        <title>Genome expansion and lineage-specific genetic innovations in the forest pathogenic fungi Armillaria.</title>
        <authorList>
            <person name="Sipos G."/>
            <person name="Prasanna A.N."/>
            <person name="Walter M.C."/>
            <person name="O'Connor E."/>
            <person name="Balint B."/>
            <person name="Krizsan K."/>
            <person name="Kiss B."/>
            <person name="Hess J."/>
            <person name="Varga T."/>
            <person name="Slot J."/>
            <person name="Riley R."/>
            <person name="Boka B."/>
            <person name="Rigling D."/>
            <person name="Barry K."/>
            <person name="Lee J."/>
            <person name="Mihaltcheva S."/>
            <person name="LaButti K."/>
            <person name="Lipzen A."/>
            <person name="Waldron R."/>
            <person name="Moloney N.M."/>
            <person name="Sperisen C."/>
            <person name="Kredics L."/>
            <person name="Vagvoelgyi C."/>
            <person name="Patrignani A."/>
            <person name="Fitzpatrick D."/>
            <person name="Nagy I."/>
            <person name="Doyle S."/>
            <person name="Anderson J.B."/>
            <person name="Grigoriev I.V."/>
            <person name="Gueldener U."/>
            <person name="Muensterkoetter M."/>
            <person name="Nagy L.G."/>
        </authorList>
    </citation>
    <scope>NUCLEOTIDE SEQUENCE [LARGE SCALE GENOMIC DNA]</scope>
    <source>
        <strain evidence="2">Ar21-2</strain>
    </source>
</reference>
<keyword evidence="2" id="KW-1185">Reference proteome</keyword>
<dbReference type="AlphaFoldDB" id="A0A2H3D1U3"/>
<dbReference type="EMBL" id="KZ293719">
    <property type="protein sequence ID" value="PBK82283.1"/>
    <property type="molecule type" value="Genomic_DNA"/>
</dbReference>
<dbReference type="OrthoDB" id="3132519at2759"/>
<dbReference type="Proteomes" id="UP000217790">
    <property type="component" value="Unassembled WGS sequence"/>
</dbReference>
<dbReference type="STRING" id="47427.A0A2H3D1U3"/>
<dbReference type="OMA" id="SNHAWIP"/>
<organism evidence="1 2">
    <name type="scientific">Armillaria gallica</name>
    <name type="common">Bulbous honey fungus</name>
    <name type="synonym">Armillaria bulbosa</name>
    <dbReference type="NCBI Taxonomy" id="47427"/>
    <lineage>
        <taxon>Eukaryota</taxon>
        <taxon>Fungi</taxon>
        <taxon>Dikarya</taxon>
        <taxon>Basidiomycota</taxon>
        <taxon>Agaricomycotina</taxon>
        <taxon>Agaricomycetes</taxon>
        <taxon>Agaricomycetidae</taxon>
        <taxon>Agaricales</taxon>
        <taxon>Marasmiineae</taxon>
        <taxon>Physalacriaceae</taxon>
        <taxon>Armillaria</taxon>
    </lineage>
</organism>
<feature type="non-terminal residue" evidence="1">
    <location>
        <position position="1"/>
    </location>
</feature>
<accession>A0A2H3D1U3</accession>
<gene>
    <name evidence="1" type="ORF">ARMGADRAFT_946857</name>
</gene>
<name>A0A2H3D1U3_ARMGA</name>
<protein>
    <submittedName>
        <fullName evidence="1">Uncharacterized protein</fullName>
    </submittedName>
</protein>
<proteinExistence type="predicted"/>